<evidence type="ECO:0000256" key="4">
    <source>
        <dbReference type="ARBA" id="ARBA00023274"/>
    </source>
</evidence>
<dbReference type="GO" id="GO:0070180">
    <property type="term" value="F:large ribosomal subunit rRNA binding"/>
    <property type="evidence" value="ECO:0007669"/>
    <property type="project" value="UniProtKB-UniRule"/>
</dbReference>
<proteinExistence type="inferred from homology"/>
<evidence type="ECO:0000313" key="10">
    <source>
        <dbReference type="Proteomes" id="UP000323567"/>
    </source>
</evidence>
<comment type="caution">
    <text evidence="7">The sequence shown here is derived from an EMBL/GenBank/DDBJ whole genome shotgun (WGS) entry which is preliminary data.</text>
</comment>
<protein>
    <recommendedName>
        <fullName evidence="5 6">Large ribosomal subunit protein uL10</fullName>
    </recommendedName>
</protein>
<keyword evidence="6" id="KW-0694">RNA-binding</keyword>
<evidence type="ECO:0000256" key="2">
    <source>
        <dbReference type="ARBA" id="ARBA00008889"/>
    </source>
</evidence>
<keyword evidence="6" id="KW-0699">rRNA-binding</keyword>
<accession>A0A5B3FYT6</accession>
<dbReference type="InterPro" id="IPR001790">
    <property type="entry name" value="Ribosomal_uL10"/>
</dbReference>
<dbReference type="PANTHER" id="PTHR11560">
    <property type="entry name" value="39S RIBOSOMAL PROTEIN L10, MITOCHONDRIAL"/>
    <property type="match status" value="1"/>
</dbReference>
<evidence type="ECO:0000313" key="9">
    <source>
        <dbReference type="Proteomes" id="UP000322658"/>
    </source>
</evidence>
<comment type="function">
    <text evidence="1 6">Forms part of the ribosomal stalk, playing a central role in the interaction of the ribosome with GTP-bound translation factors.</text>
</comment>
<dbReference type="Pfam" id="PF00466">
    <property type="entry name" value="Ribosomal_L10"/>
    <property type="match status" value="1"/>
</dbReference>
<evidence type="ECO:0000313" key="8">
    <source>
        <dbReference type="EMBL" id="KAA2374833.1"/>
    </source>
</evidence>
<evidence type="ECO:0000256" key="5">
    <source>
        <dbReference type="ARBA" id="ARBA00035202"/>
    </source>
</evidence>
<organism evidence="7 10">
    <name type="scientific">Alistipes shahii</name>
    <dbReference type="NCBI Taxonomy" id="328814"/>
    <lineage>
        <taxon>Bacteria</taxon>
        <taxon>Pseudomonadati</taxon>
        <taxon>Bacteroidota</taxon>
        <taxon>Bacteroidia</taxon>
        <taxon>Bacteroidales</taxon>
        <taxon>Rikenellaceae</taxon>
        <taxon>Alistipes</taxon>
    </lineage>
</organism>
<comment type="subunit">
    <text evidence="6">Part of the ribosomal stalk of the 50S ribosomal subunit. The N-terminus interacts with L11 and the large rRNA to form the base of the stalk. The C-terminus forms an elongated spine to which L12 dimers bind in a sequential fashion forming a multimeric L10(L12)X complex.</text>
</comment>
<evidence type="ECO:0000256" key="3">
    <source>
        <dbReference type="ARBA" id="ARBA00022980"/>
    </source>
</evidence>
<dbReference type="InterPro" id="IPR043141">
    <property type="entry name" value="Ribosomal_uL10-like_sf"/>
</dbReference>
<dbReference type="GO" id="GO:1990904">
    <property type="term" value="C:ribonucleoprotein complex"/>
    <property type="evidence" value="ECO:0007669"/>
    <property type="project" value="UniProtKB-KW"/>
</dbReference>
<comment type="similarity">
    <text evidence="2 6">Belongs to the universal ribosomal protein uL10 family.</text>
</comment>
<dbReference type="Proteomes" id="UP000323567">
    <property type="component" value="Unassembled WGS sequence"/>
</dbReference>
<dbReference type="Gene3D" id="3.30.70.1730">
    <property type="match status" value="1"/>
</dbReference>
<dbReference type="NCBIfam" id="NF000955">
    <property type="entry name" value="PRK00099.1-1"/>
    <property type="match status" value="1"/>
</dbReference>
<keyword evidence="3 6" id="KW-0689">Ribosomal protein</keyword>
<dbReference type="EMBL" id="VVXJ01000023">
    <property type="protein sequence ID" value="KAA2374833.1"/>
    <property type="molecule type" value="Genomic_DNA"/>
</dbReference>
<name>A0A5B3FYT6_9BACT</name>
<evidence type="ECO:0000256" key="6">
    <source>
        <dbReference type="HAMAP-Rule" id="MF_00362"/>
    </source>
</evidence>
<dbReference type="HAMAP" id="MF_00362">
    <property type="entry name" value="Ribosomal_uL10"/>
    <property type="match status" value="1"/>
</dbReference>
<dbReference type="SUPFAM" id="SSF160369">
    <property type="entry name" value="Ribosomal protein L10-like"/>
    <property type="match status" value="1"/>
</dbReference>
<dbReference type="InterPro" id="IPR047865">
    <property type="entry name" value="Ribosomal_uL10_bac_type"/>
</dbReference>
<dbReference type="AlphaFoldDB" id="A0A5B3FYT6"/>
<reference evidence="9 10" key="1">
    <citation type="journal article" date="2019" name="Nat. Med.">
        <title>A library of human gut bacterial isolates paired with longitudinal multiomics data enables mechanistic microbiome research.</title>
        <authorList>
            <person name="Poyet M."/>
            <person name="Groussin M."/>
            <person name="Gibbons S.M."/>
            <person name="Avila-Pacheco J."/>
            <person name="Jiang X."/>
            <person name="Kearney S.M."/>
            <person name="Perrotta A.R."/>
            <person name="Berdy B."/>
            <person name="Zhao S."/>
            <person name="Lieberman T.D."/>
            <person name="Swanson P.K."/>
            <person name="Smith M."/>
            <person name="Roesemann S."/>
            <person name="Alexander J.E."/>
            <person name="Rich S.A."/>
            <person name="Livny J."/>
            <person name="Vlamakis H."/>
            <person name="Clish C."/>
            <person name="Bullock K."/>
            <person name="Deik A."/>
            <person name="Scott J."/>
            <person name="Pierce K.A."/>
            <person name="Xavier R.J."/>
            <person name="Alm E.J."/>
        </authorList>
    </citation>
    <scope>NUCLEOTIDE SEQUENCE [LARGE SCALE GENOMIC DNA]</scope>
    <source>
        <strain evidence="8 9">BIOML-A1</strain>
        <strain evidence="7 10">BIOML-A2</strain>
    </source>
</reference>
<dbReference type="GeneID" id="92756402"/>
<dbReference type="Proteomes" id="UP000322658">
    <property type="component" value="Unassembled WGS sequence"/>
</dbReference>
<dbReference type="GO" id="GO:0005840">
    <property type="term" value="C:ribosome"/>
    <property type="evidence" value="ECO:0007669"/>
    <property type="project" value="UniProtKB-KW"/>
</dbReference>
<evidence type="ECO:0000313" key="7">
    <source>
        <dbReference type="EMBL" id="KAA2366503.1"/>
    </source>
</evidence>
<dbReference type="Gene3D" id="6.10.250.290">
    <property type="match status" value="1"/>
</dbReference>
<dbReference type="GO" id="GO:0006412">
    <property type="term" value="P:translation"/>
    <property type="evidence" value="ECO:0007669"/>
    <property type="project" value="UniProtKB-UniRule"/>
</dbReference>
<keyword evidence="4 6" id="KW-0687">Ribonucleoprotein</keyword>
<sequence>MTKEEKLVVIDSLAEQLQAYPHFYIADIESLNAEQTAALRRKCFESDVKLVVVKNTLLGKALEKVEKADADLVKVLEGPTSIMFTNVAKAPAVLIKEFRKKSEKPVLKAAFAEGCVYVGDDQLDALCNIKSKEELIADIVALLQSPAKNVISALQANAGQKIAGLVKTLESRNN</sequence>
<dbReference type="RefSeq" id="WP_015548062.1">
    <property type="nucleotide sequence ID" value="NZ_AP031448.1"/>
</dbReference>
<dbReference type="EMBL" id="VVXK01000025">
    <property type="protein sequence ID" value="KAA2366503.1"/>
    <property type="molecule type" value="Genomic_DNA"/>
</dbReference>
<gene>
    <name evidence="6" type="primary">rplJ</name>
    <name evidence="8" type="ORF">F2Y07_10700</name>
    <name evidence="7" type="ORF">F2Y13_13430</name>
</gene>
<dbReference type="InterPro" id="IPR022973">
    <property type="entry name" value="Ribosomal_uL10_bac"/>
</dbReference>
<evidence type="ECO:0000256" key="1">
    <source>
        <dbReference type="ARBA" id="ARBA00002633"/>
    </source>
</evidence>
<dbReference type="CDD" id="cd05797">
    <property type="entry name" value="Ribosomal_L10"/>
    <property type="match status" value="1"/>
</dbReference>